<gene>
    <name evidence="3" type="ORF">GCM10017643_19310</name>
</gene>
<comment type="caution">
    <text evidence="3">The sequence shown here is derived from an EMBL/GenBank/DDBJ whole genome shotgun (WGS) entry which is preliminary data.</text>
</comment>
<accession>A0A9W6MZ78</accession>
<dbReference type="SUPFAM" id="SSF55781">
    <property type="entry name" value="GAF domain-like"/>
    <property type="match status" value="1"/>
</dbReference>
<sequence>MGKTDKNILTTAETARLLGVSVRTAQLLIEGGSVPSWKTPGGHRRVYRADIMELIERPAPGSPLPSATVIIVAGPERLAGYERQFAAVPECTAEAFAGVHQAMFAIGSARPHAIVVDLEPRDAERLALLRSLAANPLLGHSRLLAVSAAGAVVGADLPGWVVRVGTAEQAAAAIRASVVPAHAPSAPADALFPIALNESQRLVALERSGLLDTPPEEAFDRLTWLAARNLDAPIALLTLLTPTRQWFKSRFGLDTPETPRSWAFCNHTILQKGVFSVEDLPSDPRFADNPAVVGDPGFRFYAGAPVHDNEGFVVGSLCIIDRRRRKLDDAETQTLLALAALASDEVRLRTIERQLRDTLRKVEREASGRGRTSPSSPPGKRSANEPREGDRPIPSPKQSRRRWQ</sequence>
<dbReference type="Pfam" id="PF01590">
    <property type="entry name" value="GAF"/>
    <property type="match status" value="1"/>
</dbReference>
<dbReference type="Gene3D" id="1.10.1660.10">
    <property type="match status" value="1"/>
</dbReference>
<dbReference type="InterPro" id="IPR010093">
    <property type="entry name" value="SinI_DNA-bd"/>
</dbReference>
<feature type="region of interest" description="Disordered" evidence="1">
    <location>
        <begin position="359"/>
        <end position="404"/>
    </location>
</feature>
<feature type="compositionally biased region" description="Basic and acidic residues" evidence="1">
    <location>
        <begin position="359"/>
        <end position="368"/>
    </location>
</feature>
<protein>
    <recommendedName>
        <fullName evidence="2">GAF domain-containing protein</fullName>
    </recommendedName>
</protein>
<keyword evidence="4" id="KW-1185">Reference proteome</keyword>
<feature type="compositionally biased region" description="Basic and acidic residues" evidence="1">
    <location>
        <begin position="382"/>
        <end position="391"/>
    </location>
</feature>
<dbReference type="PANTHER" id="PTHR43102:SF2">
    <property type="entry name" value="GAF DOMAIN-CONTAINING PROTEIN"/>
    <property type="match status" value="1"/>
</dbReference>
<dbReference type="Proteomes" id="UP001143370">
    <property type="component" value="Unassembled WGS sequence"/>
</dbReference>
<proteinExistence type="predicted"/>
<organism evidence="3 4">
    <name type="scientific">Ancylobacter dichloromethanicus</name>
    <dbReference type="NCBI Taxonomy" id="518825"/>
    <lineage>
        <taxon>Bacteria</taxon>
        <taxon>Pseudomonadati</taxon>
        <taxon>Pseudomonadota</taxon>
        <taxon>Alphaproteobacteria</taxon>
        <taxon>Hyphomicrobiales</taxon>
        <taxon>Xanthobacteraceae</taxon>
        <taxon>Ancylobacter</taxon>
    </lineage>
</organism>
<dbReference type="SUPFAM" id="SSF46955">
    <property type="entry name" value="Putative DNA-binding domain"/>
    <property type="match status" value="1"/>
</dbReference>
<dbReference type="PANTHER" id="PTHR43102">
    <property type="entry name" value="SLR1143 PROTEIN"/>
    <property type="match status" value="1"/>
</dbReference>
<dbReference type="RefSeq" id="WP_213373145.1">
    <property type="nucleotide sequence ID" value="NZ_BSFJ01000005.1"/>
</dbReference>
<dbReference type="InterPro" id="IPR003018">
    <property type="entry name" value="GAF"/>
</dbReference>
<dbReference type="SMART" id="SM00065">
    <property type="entry name" value="GAF"/>
    <property type="match status" value="1"/>
</dbReference>
<evidence type="ECO:0000313" key="3">
    <source>
        <dbReference type="EMBL" id="GLK71816.1"/>
    </source>
</evidence>
<evidence type="ECO:0000256" key="1">
    <source>
        <dbReference type="SAM" id="MobiDB-lite"/>
    </source>
</evidence>
<dbReference type="Gene3D" id="3.30.450.40">
    <property type="match status" value="1"/>
</dbReference>
<dbReference type="InterPro" id="IPR029016">
    <property type="entry name" value="GAF-like_dom_sf"/>
</dbReference>
<feature type="compositionally biased region" description="Low complexity" evidence="1">
    <location>
        <begin position="369"/>
        <end position="381"/>
    </location>
</feature>
<dbReference type="GO" id="GO:0003677">
    <property type="term" value="F:DNA binding"/>
    <property type="evidence" value="ECO:0007669"/>
    <property type="project" value="InterPro"/>
</dbReference>
<reference evidence="3" key="1">
    <citation type="journal article" date="2014" name="Int. J. Syst. Evol. Microbiol.">
        <title>Complete genome sequence of Corynebacterium casei LMG S-19264T (=DSM 44701T), isolated from a smear-ripened cheese.</title>
        <authorList>
            <consortium name="US DOE Joint Genome Institute (JGI-PGF)"/>
            <person name="Walter F."/>
            <person name="Albersmeier A."/>
            <person name="Kalinowski J."/>
            <person name="Ruckert C."/>
        </authorList>
    </citation>
    <scope>NUCLEOTIDE SEQUENCE</scope>
    <source>
        <strain evidence="3">VKM B-2484</strain>
    </source>
</reference>
<dbReference type="Pfam" id="PF12728">
    <property type="entry name" value="HTH_17"/>
    <property type="match status" value="1"/>
</dbReference>
<evidence type="ECO:0000259" key="2">
    <source>
        <dbReference type="SMART" id="SM00065"/>
    </source>
</evidence>
<name>A0A9W6MZ78_9HYPH</name>
<feature type="domain" description="GAF" evidence="2">
    <location>
        <begin position="214"/>
        <end position="356"/>
    </location>
</feature>
<evidence type="ECO:0000313" key="4">
    <source>
        <dbReference type="Proteomes" id="UP001143370"/>
    </source>
</evidence>
<dbReference type="InterPro" id="IPR041657">
    <property type="entry name" value="HTH_17"/>
</dbReference>
<dbReference type="EMBL" id="BSFJ01000005">
    <property type="protein sequence ID" value="GLK71816.1"/>
    <property type="molecule type" value="Genomic_DNA"/>
</dbReference>
<reference evidence="3" key="2">
    <citation type="submission" date="2023-01" db="EMBL/GenBank/DDBJ databases">
        <authorList>
            <person name="Sun Q."/>
            <person name="Evtushenko L."/>
        </authorList>
    </citation>
    <scope>NUCLEOTIDE SEQUENCE</scope>
    <source>
        <strain evidence="3">VKM B-2484</strain>
    </source>
</reference>
<dbReference type="AlphaFoldDB" id="A0A9W6MZ78"/>
<dbReference type="InterPro" id="IPR009061">
    <property type="entry name" value="DNA-bd_dom_put_sf"/>
</dbReference>
<dbReference type="NCBIfam" id="TIGR01764">
    <property type="entry name" value="excise"/>
    <property type="match status" value="1"/>
</dbReference>